<dbReference type="SMART" id="SM00046">
    <property type="entry name" value="DAGKc"/>
    <property type="match status" value="1"/>
</dbReference>
<dbReference type="Pfam" id="PF00781">
    <property type="entry name" value="DAGK_cat"/>
    <property type="match status" value="1"/>
</dbReference>
<dbReference type="PANTHER" id="PTHR11255:SF118">
    <property type="entry name" value="DIACYLGLYCEROL KINASE EPSILON"/>
    <property type="match status" value="1"/>
</dbReference>
<dbReference type="Proteomes" id="UP000324832">
    <property type="component" value="Unassembled WGS sequence"/>
</dbReference>
<dbReference type="InterPro" id="IPR017438">
    <property type="entry name" value="ATP-NAD_kinase_N"/>
</dbReference>
<keyword evidence="3" id="KW-1185">Reference proteome</keyword>
<dbReference type="InterPro" id="IPR016064">
    <property type="entry name" value="NAD/diacylglycerol_kinase_sf"/>
</dbReference>
<dbReference type="AlphaFoldDB" id="A0A5E4Q7I9"/>
<evidence type="ECO:0000259" key="1">
    <source>
        <dbReference type="PROSITE" id="PS50146"/>
    </source>
</evidence>
<sequence>MGVIITYTNFFYIFVTFNTMYSVIDVSRTSPESVVKWLPSRCRVLVAGGDGTIAWVLNALHTASHIKAKVGIMPMGTGNDLSRALGWGASCASVIVPKRRLGRLRRERVLFAYNYASVGVDAQVALDFHYARSQFLYNVGRGPLRRPGAARARVDSRRAGAAAAAGSRMGSEEVPAQSICDGKLEAPVWTRRAVPFYASIYAKDRVGW</sequence>
<proteinExistence type="predicted"/>
<evidence type="ECO:0000313" key="3">
    <source>
        <dbReference type="Proteomes" id="UP000324832"/>
    </source>
</evidence>
<dbReference type="InterPro" id="IPR001206">
    <property type="entry name" value="Diacylglycerol_kinase_cat_dom"/>
</dbReference>
<dbReference type="EMBL" id="FZQP02001748">
    <property type="protein sequence ID" value="VVC93700.1"/>
    <property type="molecule type" value="Genomic_DNA"/>
</dbReference>
<evidence type="ECO:0000313" key="2">
    <source>
        <dbReference type="EMBL" id="VVC93700.1"/>
    </source>
</evidence>
<gene>
    <name evidence="2" type="ORF">LSINAPIS_LOCUS5838</name>
</gene>
<reference evidence="2 3" key="1">
    <citation type="submission" date="2017-07" db="EMBL/GenBank/DDBJ databases">
        <authorList>
            <person name="Talla V."/>
            <person name="Backstrom N."/>
        </authorList>
    </citation>
    <scope>NUCLEOTIDE SEQUENCE [LARGE SCALE GENOMIC DNA]</scope>
</reference>
<dbReference type="PANTHER" id="PTHR11255">
    <property type="entry name" value="DIACYLGLYCEROL KINASE"/>
    <property type="match status" value="1"/>
</dbReference>
<dbReference type="InterPro" id="IPR037607">
    <property type="entry name" value="DGK"/>
</dbReference>
<dbReference type="SUPFAM" id="SSF111331">
    <property type="entry name" value="NAD kinase/diacylglycerol kinase-like"/>
    <property type="match status" value="1"/>
</dbReference>
<dbReference type="GO" id="GO:0004143">
    <property type="term" value="F:ATP-dependent diacylglycerol kinase activity"/>
    <property type="evidence" value="ECO:0007669"/>
    <property type="project" value="InterPro"/>
</dbReference>
<dbReference type="GO" id="GO:0007165">
    <property type="term" value="P:signal transduction"/>
    <property type="evidence" value="ECO:0007669"/>
    <property type="project" value="InterPro"/>
</dbReference>
<organism evidence="2 3">
    <name type="scientific">Leptidea sinapis</name>
    <dbReference type="NCBI Taxonomy" id="189913"/>
    <lineage>
        <taxon>Eukaryota</taxon>
        <taxon>Metazoa</taxon>
        <taxon>Ecdysozoa</taxon>
        <taxon>Arthropoda</taxon>
        <taxon>Hexapoda</taxon>
        <taxon>Insecta</taxon>
        <taxon>Pterygota</taxon>
        <taxon>Neoptera</taxon>
        <taxon>Endopterygota</taxon>
        <taxon>Lepidoptera</taxon>
        <taxon>Glossata</taxon>
        <taxon>Ditrysia</taxon>
        <taxon>Papilionoidea</taxon>
        <taxon>Pieridae</taxon>
        <taxon>Dismorphiinae</taxon>
        <taxon>Leptidea</taxon>
    </lineage>
</organism>
<feature type="domain" description="DAGKc" evidence="1">
    <location>
        <begin position="43"/>
        <end position="122"/>
    </location>
</feature>
<dbReference type="Gene3D" id="3.40.50.10330">
    <property type="entry name" value="Probable inorganic polyphosphate/atp-NAD kinase, domain 1"/>
    <property type="match status" value="1"/>
</dbReference>
<dbReference type="GO" id="GO:0016020">
    <property type="term" value="C:membrane"/>
    <property type="evidence" value="ECO:0007669"/>
    <property type="project" value="TreeGrafter"/>
</dbReference>
<name>A0A5E4Q7I9_9NEOP</name>
<protein>
    <recommendedName>
        <fullName evidence="1">DAGKc domain-containing protein</fullName>
    </recommendedName>
</protein>
<accession>A0A5E4Q7I9</accession>
<dbReference type="PROSITE" id="PS50146">
    <property type="entry name" value="DAGK"/>
    <property type="match status" value="1"/>
</dbReference>